<evidence type="ECO:0000256" key="1">
    <source>
        <dbReference type="SAM" id="MobiDB-lite"/>
    </source>
</evidence>
<dbReference type="OrthoDB" id="2877at2759"/>
<feature type="compositionally biased region" description="Acidic residues" evidence="1">
    <location>
        <begin position="105"/>
        <end position="115"/>
    </location>
</feature>
<dbReference type="AlphaFoldDB" id="A0A1B7TBC5"/>
<dbReference type="SUPFAM" id="SSF53335">
    <property type="entry name" value="S-adenosyl-L-methionine-dependent methyltransferases"/>
    <property type="match status" value="1"/>
</dbReference>
<dbReference type="Pfam" id="PF08241">
    <property type="entry name" value="Methyltransf_11"/>
    <property type="match status" value="1"/>
</dbReference>
<proteinExistence type="predicted"/>
<sequence>MSRPEEIAPPELFYNSKESKKYTENSRVQYIQYVMTKRSLELLNLKKSSFILDIGCGSCLSGEIISSATEEVNQGMNHYWTGLDISPDMLEQAIIRKEEQKFNTNDDDSDDEESGDVGGLRNGDMMLHDMGQGIPFRAGSFDAAISISAIQWLFNKDNNNQDPIKRIRRFFESLYSSLTKNGKFVAQFYPANDDQIDTFLQIAKQTGFSGGLVIDNPESKKNKKYYLVLSCGTMSSNDADDADNLNLSGAAMDASNIHDKKDIKKKEVMVCLRVKNHLF</sequence>
<protein>
    <submittedName>
        <fullName evidence="3">S-adenosyl-L-methionine-dependent methyltransferase</fullName>
    </submittedName>
</protein>
<accession>A0A1B7TBC5</accession>
<evidence type="ECO:0000313" key="3">
    <source>
        <dbReference type="EMBL" id="OBA26046.1"/>
    </source>
</evidence>
<dbReference type="InterPro" id="IPR039769">
    <property type="entry name" value="Bud23-like"/>
</dbReference>
<reference evidence="4" key="1">
    <citation type="journal article" date="2016" name="Proc. Natl. Acad. Sci. U.S.A.">
        <title>Comparative genomics of biotechnologically important yeasts.</title>
        <authorList>
            <person name="Riley R."/>
            <person name="Haridas S."/>
            <person name="Wolfe K.H."/>
            <person name="Lopes M.R."/>
            <person name="Hittinger C.T."/>
            <person name="Goeker M."/>
            <person name="Salamov A.A."/>
            <person name="Wisecaver J.H."/>
            <person name="Long T.M."/>
            <person name="Calvey C.H."/>
            <person name="Aerts A.L."/>
            <person name="Barry K.W."/>
            <person name="Choi C."/>
            <person name="Clum A."/>
            <person name="Coughlan A.Y."/>
            <person name="Deshpande S."/>
            <person name="Douglass A.P."/>
            <person name="Hanson S.J."/>
            <person name="Klenk H.-P."/>
            <person name="LaButti K.M."/>
            <person name="Lapidus A."/>
            <person name="Lindquist E.A."/>
            <person name="Lipzen A.M."/>
            <person name="Meier-Kolthoff J.P."/>
            <person name="Ohm R.A."/>
            <person name="Otillar R.P."/>
            <person name="Pangilinan J.L."/>
            <person name="Peng Y."/>
            <person name="Rokas A."/>
            <person name="Rosa C.A."/>
            <person name="Scheuner C."/>
            <person name="Sibirny A.A."/>
            <person name="Slot J.C."/>
            <person name="Stielow J.B."/>
            <person name="Sun H."/>
            <person name="Kurtzman C.P."/>
            <person name="Blackwell M."/>
            <person name="Grigoriev I.V."/>
            <person name="Jeffries T.W."/>
        </authorList>
    </citation>
    <scope>NUCLEOTIDE SEQUENCE [LARGE SCALE GENOMIC DNA]</scope>
    <source>
        <strain evidence="4">NRRL Y-1626</strain>
    </source>
</reference>
<gene>
    <name evidence="3" type="ORF">HANVADRAFT_49513</name>
</gene>
<dbReference type="GO" id="GO:0005730">
    <property type="term" value="C:nucleolus"/>
    <property type="evidence" value="ECO:0007669"/>
    <property type="project" value="TreeGrafter"/>
</dbReference>
<organism evidence="3 4">
    <name type="scientific">Hanseniaspora valbyensis NRRL Y-1626</name>
    <dbReference type="NCBI Taxonomy" id="766949"/>
    <lineage>
        <taxon>Eukaryota</taxon>
        <taxon>Fungi</taxon>
        <taxon>Dikarya</taxon>
        <taxon>Ascomycota</taxon>
        <taxon>Saccharomycotina</taxon>
        <taxon>Saccharomycetes</taxon>
        <taxon>Saccharomycodales</taxon>
        <taxon>Saccharomycodaceae</taxon>
        <taxon>Hanseniaspora</taxon>
    </lineage>
</organism>
<dbReference type="PANTHER" id="PTHR12734:SF0">
    <property type="entry name" value="18S RRNA (GUANINE-N(7))-METHYLTRANSFERASE-RELATED"/>
    <property type="match status" value="1"/>
</dbReference>
<evidence type="ECO:0000313" key="4">
    <source>
        <dbReference type="Proteomes" id="UP000092321"/>
    </source>
</evidence>
<keyword evidence="3" id="KW-0808">Transferase</keyword>
<dbReference type="CDD" id="cd02440">
    <property type="entry name" value="AdoMet_MTases"/>
    <property type="match status" value="1"/>
</dbReference>
<dbReference type="PANTHER" id="PTHR12734">
    <property type="entry name" value="METHYLTRANSFERASE-RELATED"/>
    <property type="match status" value="1"/>
</dbReference>
<dbReference type="InterPro" id="IPR013216">
    <property type="entry name" value="Methyltransf_11"/>
</dbReference>
<dbReference type="InterPro" id="IPR029063">
    <property type="entry name" value="SAM-dependent_MTases_sf"/>
</dbReference>
<comment type="caution">
    <text evidence="3">The sequence shown here is derived from an EMBL/GenBank/DDBJ whole genome shotgun (WGS) entry which is preliminary data.</text>
</comment>
<evidence type="ECO:0000259" key="2">
    <source>
        <dbReference type="Pfam" id="PF08241"/>
    </source>
</evidence>
<dbReference type="EMBL" id="LXPE01000026">
    <property type="protein sequence ID" value="OBA26046.1"/>
    <property type="molecule type" value="Genomic_DNA"/>
</dbReference>
<keyword evidence="3" id="KW-0489">Methyltransferase</keyword>
<keyword evidence="4" id="KW-1185">Reference proteome</keyword>
<feature type="domain" description="Methyltransferase type 11" evidence="2">
    <location>
        <begin position="52"/>
        <end position="185"/>
    </location>
</feature>
<dbReference type="GO" id="GO:0070476">
    <property type="term" value="P:rRNA (guanine-N7)-methylation"/>
    <property type="evidence" value="ECO:0007669"/>
    <property type="project" value="InterPro"/>
</dbReference>
<dbReference type="GO" id="GO:0016435">
    <property type="term" value="F:rRNA (guanine) methyltransferase activity"/>
    <property type="evidence" value="ECO:0007669"/>
    <property type="project" value="InterPro"/>
</dbReference>
<name>A0A1B7TBC5_9ASCO</name>
<dbReference type="Gene3D" id="3.40.50.150">
    <property type="entry name" value="Vaccinia Virus protein VP39"/>
    <property type="match status" value="1"/>
</dbReference>
<feature type="region of interest" description="Disordered" evidence="1">
    <location>
        <begin position="100"/>
        <end position="122"/>
    </location>
</feature>
<dbReference type="Proteomes" id="UP000092321">
    <property type="component" value="Unassembled WGS sequence"/>
</dbReference>